<accession>A0A9N9JGU5</accession>
<dbReference type="GO" id="GO:0004069">
    <property type="term" value="F:L-aspartate:2-oxoglutarate aminotransferase activity"/>
    <property type="evidence" value="ECO:0007669"/>
    <property type="project" value="UniProtKB-EC"/>
</dbReference>
<evidence type="ECO:0000256" key="1">
    <source>
        <dbReference type="ARBA" id="ARBA00001933"/>
    </source>
</evidence>
<dbReference type="InterPro" id="IPR015422">
    <property type="entry name" value="PyrdxlP-dep_Trfase_small"/>
</dbReference>
<dbReference type="InterPro" id="IPR015421">
    <property type="entry name" value="PyrdxlP-dep_Trfase_major"/>
</dbReference>
<comment type="similarity">
    <text evidence="2">Belongs to the class-I pyridoxal-phosphate-dependent aminotransferase family.</text>
</comment>
<keyword evidence="10" id="KW-1185">Reference proteome</keyword>
<dbReference type="Proteomes" id="UP000789405">
    <property type="component" value="Unassembled WGS sequence"/>
</dbReference>
<dbReference type="PANTHER" id="PTHR11879">
    <property type="entry name" value="ASPARTATE AMINOTRANSFERASE"/>
    <property type="match status" value="1"/>
</dbReference>
<evidence type="ECO:0000256" key="5">
    <source>
        <dbReference type="ARBA" id="ARBA00022679"/>
    </source>
</evidence>
<dbReference type="OrthoDB" id="6752799at2759"/>
<sequence>MFSKRLNQIENHISQMAATQSIFQDVPRAPPDIIFNLTATYKADTFEQKVNLGVGAYRDDNGKPWVLPVVKKAEREIINDPQIDHEYLPILGLASFRQASIKLILGADNPAIKEKRVMAAQTISGTGANHLGALFLSRFYRKANHKPIFNNVGFEVRDYAYYNPKTIGLDFDGMLDSLDNAPEGSIILLHACAHNPTGVDPTQEQWKAIADVMEKKKHFPFFDCAYQGFASGDLDRDAWAVRHFVERGFELLVCQSYAKNFGLYGQRAGCLTFVLKDSETVLKVESQLSKLQRAEISNPPAYGARIVSLVLNDPALFEEW</sequence>
<dbReference type="Pfam" id="PF00155">
    <property type="entry name" value="Aminotran_1_2"/>
    <property type="match status" value="1"/>
</dbReference>
<keyword evidence="5 7" id="KW-0808">Transferase</keyword>
<dbReference type="InterPro" id="IPR004838">
    <property type="entry name" value="NHTrfase_class1_PyrdxlP-BS"/>
</dbReference>
<comment type="caution">
    <text evidence="9">The sequence shown here is derived from an EMBL/GenBank/DDBJ whole genome shotgun (WGS) entry which is preliminary data.</text>
</comment>
<evidence type="ECO:0000256" key="3">
    <source>
        <dbReference type="ARBA" id="ARBA00011738"/>
    </source>
</evidence>
<dbReference type="PRINTS" id="PR00799">
    <property type="entry name" value="TRANSAMINASE"/>
</dbReference>
<organism evidence="9 10">
    <name type="scientific">Dentiscutata erythropus</name>
    <dbReference type="NCBI Taxonomy" id="1348616"/>
    <lineage>
        <taxon>Eukaryota</taxon>
        <taxon>Fungi</taxon>
        <taxon>Fungi incertae sedis</taxon>
        <taxon>Mucoromycota</taxon>
        <taxon>Glomeromycotina</taxon>
        <taxon>Glomeromycetes</taxon>
        <taxon>Diversisporales</taxon>
        <taxon>Gigasporaceae</taxon>
        <taxon>Dentiscutata</taxon>
    </lineage>
</organism>
<evidence type="ECO:0000313" key="9">
    <source>
        <dbReference type="EMBL" id="CAG8775524.1"/>
    </source>
</evidence>
<dbReference type="GO" id="GO:0030170">
    <property type="term" value="F:pyridoxal phosphate binding"/>
    <property type="evidence" value="ECO:0007669"/>
    <property type="project" value="InterPro"/>
</dbReference>
<keyword evidence="4 7" id="KW-0032">Aminotransferase</keyword>
<dbReference type="EMBL" id="CAJVPY010020424">
    <property type="protein sequence ID" value="CAG8775524.1"/>
    <property type="molecule type" value="Genomic_DNA"/>
</dbReference>
<evidence type="ECO:0000259" key="8">
    <source>
        <dbReference type="Pfam" id="PF00155"/>
    </source>
</evidence>
<dbReference type="Gene3D" id="3.40.640.10">
    <property type="entry name" value="Type I PLP-dependent aspartate aminotransferase-like (Major domain)"/>
    <property type="match status" value="1"/>
</dbReference>
<gene>
    <name evidence="9" type="ORF">DERYTH_LOCUS19127</name>
</gene>
<evidence type="ECO:0000256" key="7">
    <source>
        <dbReference type="RuleBase" id="RU000480"/>
    </source>
</evidence>
<dbReference type="AlphaFoldDB" id="A0A9N9JGU5"/>
<comment type="subunit">
    <text evidence="3 7">Homodimer.</text>
</comment>
<dbReference type="Gene3D" id="3.90.1150.10">
    <property type="entry name" value="Aspartate Aminotransferase, domain 1"/>
    <property type="match status" value="1"/>
</dbReference>
<comment type="catalytic activity">
    <reaction evidence="7">
        <text>L-aspartate + 2-oxoglutarate = oxaloacetate + L-glutamate</text>
        <dbReference type="Rhea" id="RHEA:21824"/>
        <dbReference type="ChEBI" id="CHEBI:16452"/>
        <dbReference type="ChEBI" id="CHEBI:16810"/>
        <dbReference type="ChEBI" id="CHEBI:29985"/>
        <dbReference type="ChEBI" id="CHEBI:29991"/>
        <dbReference type="EC" id="2.6.1.1"/>
    </reaction>
</comment>
<proteinExistence type="inferred from homology"/>
<dbReference type="FunFam" id="3.40.640.10:FF:000064">
    <property type="entry name" value="Aspartate aminotransferase"/>
    <property type="match status" value="1"/>
</dbReference>
<dbReference type="EC" id="2.6.1.1" evidence="7"/>
<evidence type="ECO:0000313" key="10">
    <source>
        <dbReference type="Proteomes" id="UP000789405"/>
    </source>
</evidence>
<evidence type="ECO:0000256" key="6">
    <source>
        <dbReference type="ARBA" id="ARBA00022898"/>
    </source>
</evidence>
<dbReference type="InterPro" id="IPR000796">
    <property type="entry name" value="Asp_trans"/>
</dbReference>
<protein>
    <recommendedName>
        <fullName evidence="7">Aspartate aminotransferase</fullName>
        <ecNumber evidence="7">2.6.1.1</ecNumber>
    </recommendedName>
</protein>
<dbReference type="GO" id="GO:0005829">
    <property type="term" value="C:cytosol"/>
    <property type="evidence" value="ECO:0007669"/>
    <property type="project" value="TreeGrafter"/>
</dbReference>
<dbReference type="CDD" id="cd00609">
    <property type="entry name" value="AAT_like"/>
    <property type="match status" value="1"/>
</dbReference>
<dbReference type="PANTHER" id="PTHR11879:SF55">
    <property type="entry name" value="GLUTAMATE OXALOACETATE TRANSAMINASE 1, ISOFORM B"/>
    <property type="match status" value="1"/>
</dbReference>
<reference evidence="9" key="1">
    <citation type="submission" date="2021-06" db="EMBL/GenBank/DDBJ databases">
        <authorList>
            <person name="Kallberg Y."/>
            <person name="Tangrot J."/>
            <person name="Rosling A."/>
        </authorList>
    </citation>
    <scope>NUCLEOTIDE SEQUENCE</scope>
    <source>
        <strain evidence="9">MA453B</strain>
    </source>
</reference>
<evidence type="ECO:0000256" key="4">
    <source>
        <dbReference type="ARBA" id="ARBA00022576"/>
    </source>
</evidence>
<comment type="cofactor">
    <cofactor evidence="1">
        <name>pyridoxal 5'-phosphate</name>
        <dbReference type="ChEBI" id="CHEBI:597326"/>
    </cofactor>
</comment>
<feature type="domain" description="Aminotransferase class I/classII large" evidence="8">
    <location>
        <begin position="48"/>
        <end position="318"/>
    </location>
</feature>
<dbReference type="InterPro" id="IPR015424">
    <property type="entry name" value="PyrdxlP-dep_Trfase"/>
</dbReference>
<keyword evidence="6" id="KW-0663">Pyridoxal phosphate</keyword>
<evidence type="ECO:0000256" key="2">
    <source>
        <dbReference type="ARBA" id="ARBA00007441"/>
    </source>
</evidence>
<dbReference type="PROSITE" id="PS00105">
    <property type="entry name" value="AA_TRANSFER_CLASS_1"/>
    <property type="match status" value="1"/>
</dbReference>
<name>A0A9N9JGU5_9GLOM</name>
<dbReference type="InterPro" id="IPR004839">
    <property type="entry name" value="Aminotransferase_I/II_large"/>
</dbReference>
<dbReference type="GO" id="GO:0006532">
    <property type="term" value="P:aspartate biosynthetic process"/>
    <property type="evidence" value="ECO:0007669"/>
    <property type="project" value="TreeGrafter"/>
</dbReference>
<comment type="miscellaneous">
    <text evidence="7">In eukaryotes there are cytoplasmic, mitochondrial and chloroplastic isozymes.</text>
</comment>
<dbReference type="SUPFAM" id="SSF53383">
    <property type="entry name" value="PLP-dependent transferases"/>
    <property type="match status" value="1"/>
</dbReference>